<reference evidence="1 2" key="1">
    <citation type="submission" date="2016-05" db="EMBL/GenBank/DDBJ databases">
        <title>Comparative analysis of secretome profiles of manganese(II)-oxidizing ascomycete fungi.</title>
        <authorList>
            <consortium name="DOE Joint Genome Institute"/>
            <person name="Zeiner C.A."/>
            <person name="Purvine S.O."/>
            <person name="Zink E.M."/>
            <person name="Wu S."/>
            <person name="Pasa-Tolic L."/>
            <person name="Chaput D.L."/>
            <person name="Haridas S."/>
            <person name="Grigoriev I.V."/>
            <person name="Santelli C.M."/>
            <person name="Hansel C.M."/>
        </authorList>
    </citation>
    <scope>NUCLEOTIDE SEQUENCE [LARGE SCALE GENOMIC DNA]</scope>
    <source>
        <strain evidence="1 2">AP3s5-JAC2a</strain>
    </source>
</reference>
<sequence>MATPNDQPDMNLIVKLLEDIQRHPPAFTVKTLLAQHYVSIGWFDAAVDYIAELKREAPGDAEMKPLEEFAHATKAENGVNSGNNSRKDLVEGYRGLRQKAKGIINDLSRLQAQQRQIGTPISGLSARIQAILVGQVSSGIVTVRPAANPQLVVRAIQGNPEKGMDIVIADLQDDIYYQRAQNWSRKGNASHAENPLRAWLFMHAEHENLRRRLNVTETNYAWDLSEPVQAITANGGVMRNPLGRDMFTPKDGRRILMSPHGKPLDQIQARQPEYSQGVSPETIQRLEELADVMLGEEERDQMTSRREIGDFQAYFTTLLDRKQKTVEAFRCPAYDTHTGDAKATELCIHKAGKFTTQVAAHLMKKWGELGPPKGCVVI</sequence>
<dbReference type="Proteomes" id="UP000077069">
    <property type="component" value="Unassembled WGS sequence"/>
</dbReference>
<dbReference type="AlphaFoldDB" id="A0A177CVF1"/>
<evidence type="ECO:0000313" key="2">
    <source>
        <dbReference type="Proteomes" id="UP000077069"/>
    </source>
</evidence>
<protein>
    <submittedName>
        <fullName evidence="1">Uncharacterized protein</fullName>
    </submittedName>
</protein>
<gene>
    <name evidence="1" type="ORF">CC84DRAFT_1173176</name>
</gene>
<name>A0A177CVF1_9PLEO</name>
<proteinExistence type="predicted"/>
<evidence type="ECO:0000313" key="1">
    <source>
        <dbReference type="EMBL" id="OAG10840.1"/>
    </source>
</evidence>
<accession>A0A177CVF1</accession>
<dbReference type="STRING" id="1460663.A0A177CVF1"/>
<dbReference type="OrthoDB" id="5379086at2759"/>
<keyword evidence="2" id="KW-1185">Reference proteome</keyword>
<dbReference type="RefSeq" id="XP_018041205.1">
    <property type="nucleotide sequence ID" value="XM_018180012.1"/>
</dbReference>
<dbReference type="EMBL" id="KV441549">
    <property type="protein sequence ID" value="OAG10840.1"/>
    <property type="molecule type" value="Genomic_DNA"/>
</dbReference>
<organism evidence="1 2">
    <name type="scientific">Paraphaeosphaeria sporulosa</name>
    <dbReference type="NCBI Taxonomy" id="1460663"/>
    <lineage>
        <taxon>Eukaryota</taxon>
        <taxon>Fungi</taxon>
        <taxon>Dikarya</taxon>
        <taxon>Ascomycota</taxon>
        <taxon>Pezizomycotina</taxon>
        <taxon>Dothideomycetes</taxon>
        <taxon>Pleosporomycetidae</taxon>
        <taxon>Pleosporales</taxon>
        <taxon>Massarineae</taxon>
        <taxon>Didymosphaeriaceae</taxon>
        <taxon>Paraphaeosphaeria</taxon>
    </lineage>
</organism>
<dbReference type="GeneID" id="28763498"/>
<dbReference type="InParanoid" id="A0A177CVF1"/>